<comment type="similarity">
    <text evidence="2">Belongs to the GSP F family.</text>
</comment>
<dbReference type="InterPro" id="IPR042094">
    <property type="entry name" value="T2SS_GspF_sf"/>
</dbReference>
<sequence>IDLSMGALQNVVLRRAMEEIRDEVRNGVGLDEAMGKHTVFTPLVLQMVTAGVESGQIDNLMGKVAEYYESEADYTIKNLSTLIEPLLLLFLGIIVGFIALAIFLPMWSMMDVVRGGH</sequence>
<name>A0A7V2SYR8_9BACT</name>
<feature type="transmembrane region" description="Helical" evidence="7">
    <location>
        <begin position="86"/>
        <end position="107"/>
    </location>
</feature>
<proteinExistence type="inferred from homology"/>
<dbReference type="Gene3D" id="1.20.81.30">
    <property type="entry name" value="Type II secretion system (T2SS), domain F"/>
    <property type="match status" value="1"/>
</dbReference>
<dbReference type="GO" id="GO:0015628">
    <property type="term" value="P:protein secretion by the type II secretion system"/>
    <property type="evidence" value="ECO:0007669"/>
    <property type="project" value="TreeGrafter"/>
</dbReference>
<keyword evidence="3" id="KW-1003">Cell membrane</keyword>
<evidence type="ECO:0000256" key="7">
    <source>
        <dbReference type="SAM" id="Phobius"/>
    </source>
</evidence>
<evidence type="ECO:0000256" key="3">
    <source>
        <dbReference type="ARBA" id="ARBA00022475"/>
    </source>
</evidence>
<evidence type="ECO:0000256" key="6">
    <source>
        <dbReference type="ARBA" id="ARBA00023136"/>
    </source>
</evidence>
<dbReference type="Pfam" id="PF00482">
    <property type="entry name" value="T2SSF"/>
    <property type="match status" value="1"/>
</dbReference>
<accession>A0A7V2SYR8</accession>
<protein>
    <submittedName>
        <fullName evidence="9">Type II secretion system F family protein</fullName>
    </submittedName>
</protein>
<dbReference type="PANTHER" id="PTHR30012:SF4">
    <property type="entry name" value="MSHA BIOGENESIS PROTEIN MSHG"/>
    <property type="match status" value="1"/>
</dbReference>
<dbReference type="InterPro" id="IPR018076">
    <property type="entry name" value="T2SS_GspF_dom"/>
</dbReference>
<comment type="subcellular location">
    <subcellularLocation>
        <location evidence="1">Cell membrane</location>
        <topology evidence="1">Multi-pass membrane protein</topology>
    </subcellularLocation>
</comment>
<comment type="caution">
    <text evidence="9">The sequence shown here is derived from an EMBL/GenBank/DDBJ whole genome shotgun (WGS) entry which is preliminary data.</text>
</comment>
<evidence type="ECO:0000256" key="5">
    <source>
        <dbReference type="ARBA" id="ARBA00022989"/>
    </source>
</evidence>
<organism evidence="9">
    <name type="scientific">Dissulfuribacter thermophilus</name>
    <dbReference type="NCBI Taxonomy" id="1156395"/>
    <lineage>
        <taxon>Bacteria</taxon>
        <taxon>Pseudomonadati</taxon>
        <taxon>Thermodesulfobacteriota</taxon>
        <taxon>Dissulfuribacteria</taxon>
        <taxon>Dissulfuribacterales</taxon>
        <taxon>Dissulfuribacteraceae</taxon>
        <taxon>Dissulfuribacter</taxon>
    </lineage>
</organism>
<feature type="domain" description="Type II secretion system protein GspF" evidence="8">
    <location>
        <begin position="10"/>
        <end position="105"/>
    </location>
</feature>
<dbReference type="InterPro" id="IPR003004">
    <property type="entry name" value="GspF/PilC"/>
</dbReference>
<evidence type="ECO:0000256" key="2">
    <source>
        <dbReference type="ARBA" id="ARBA00005745"/>
    </source>
</evidence>
<evidence type="ECO:0000313" key="9">
    <source>
        <dbReference type="EMBL" id="HFC46697.1"/>
    </source>
</evidence>
<gene>
    <name evidence="9" type="ORF">ENJ63_02315</name>
</gene>
<dbReference type="AlphaFoldDB" id="A0A7V2SYR8"/>
<dbReference type="Proteomes" id="UP000885797">
    <property type="component" value="Unassembled WGS sequence"/>
</dbReference>
<keyword evidence="5 7" id="KW-1133">Transmembrane helix</keyword>
<dbReference type="GO" id="GO:0005886">
    <property type="term" value="C:plasma membrane"/>
    <property type="evidence" value="ECO:0007669"/>
    <property type="project" value="UniProtKB-SubCell"/>
</dbReference>
<reference evidence="9" key="1">
    <citation type="journal article" date="2020" name="mSystems">
        <title>Genome- and Community-Level Interaction Insights into Carbon Utilization and Element Cycling Functions of Hydrothermarchaeota in Hydrothermal Sediment.</title>
        <authorList>
            <person name="Zhou Z."/>
            <person name="Liu Y."/>
            <person name="Xu W."/>
            <person name="Pan J."/>
            <person name="Luo Z.H."/>
            <person name="Li M."/>
        </authorList>
    </citation>
    <scope>NUCLEOTIDE SEQUENCE [LARGE SCALE GENOMIC DNA]</scope>
    <source>
        <strain evidence="9">HyVt-503</strain>
    </source>
</reference>
<dbReference type="PANTHER" id="PTHR30012">
    <property type="entry name" value="GENERAL SECRETION PATHWAY PROTEIN"/>
    <property type="match status" value="1"/>
</dbReference>
<evidence type="ECO:0000256" key="1">
    <source>
        <dbReference type="ARBA" id="ARBA00004651"/>
    </source>
</evidence>
<evidence type="ECO:0000256" key="4">
    <source>
        <dbReference type="ARBA" id="ARBA00022692"/>
    </source>
</evidence>
<keyword evidence="6 7" id="KW-0472">Membrane</keyword>
<feature type="non-terminal residue" evidence="9">
    <location>
        <position position="1"/>
    </location>
</feature>
<dbReference type="EMBL" id="DRND01000191">
    <property type="protein sequence ID" value="HFC46697.1"/>
    <property type="molecule type" value="Genomic_DNA"/>
</dbReference>
<keyword evidence="4 7" id="KW-0812">Transmembrane</keyword>
<evidence type="ECO:0000259" key="8">
    <source>
        <dbReference type="Pfam" id="PF00482"/>
    </source>
</evidence>